<keyword evidence="1" id="KW-1133">Transmembrane helix</keyword>
<evidence type="ECO:0008006" key="4">
    <source>
        <dbReference type="Google" id="ProtNLM"/>
    </source>
</evidence>
<name>A0ABY5K5F4_9CELL</name>
<dbReference type="Proteomes" id="UP001317322">
    <property type="component" value="Chromosome"/>
</dbReference>
<dbReference type="RefSeq" id="WP_227564770.1">
    <property type="nucleotide sequence ID" value="NZ_CP101989.1"/>
</dbReference>
<evidence type="ECO:0000313" key="2">
    <source>
        <dbReference type="EMBL" id="UUI65489.1"/>
    </source>
</evidence>
<evidence type="ECO:0000313" key="3">
    <source>
        <dbReference type="Proteomes" id="UP001317322"/>
    </source>
</evidence>
<keyword evidence="1" id="KW-0812">Transmembrane</keyword>
<sequence>MSWPWRVLFALLLAPLALCVVLLLVDATNGVNGTFDSLGTALLVAASVGVVAVLLVNVALYRAGRSRPTLRRVHGWAVLVVPVALGAWYGIAQALEPEPRQIVSREEVVDLVDRCQVRTVRWTHGTHYDVDTVDGARLHTTSDVEDVWAARRC</sequence>
<organism evidence="2 3">
    <name type="scientific">Cellulomonas wangsupingiae</name>
    <dbReference type="NCBI Taxonomy" id="2968085"/>
    <lineage>
        <taxon>Bacteria</taxon>
        <taxon>Bacillati</taxon>
        <taxon>Actinomycetota</taxon>
        <taxon>Actinomycetes</taxon>
        <taxon>Micrococcales</taxon>
        <taxon>Cellulomonadaceae</taxon>
        <taxon>Cellulomonas</taxon>
    </lineage>
</organism>
<gene>
    <name evidence="2" type="ORF">NP075_01735</name>
</gene>
<proteinExistence type="predicted"/>
<accession>A0ABY5K5F4</accession>
<keyword evidence="1" id="KW-0472">Membrane</keyword>
<dbReference type="EMBL" id="CP101989">
    <property type="protein sequence ID" value="UUI65489.1"/>
    <property type="molecule type" value="Genomic_DNA"/>
</dbReference>
<evidence type="ECO:0000256" key="1">
    <source>
        <dbReference type="SAM" id="Phobius"/>
    </source>
</evidence>
<feature type="transmembrane region" description="Helical" evidence="1">
    <location>
        <begin position="73"/>
        <end position="91"/>
    </location>
</feature>
<feature type="transmembrane region" description="Helical" evidence="1">
    <location>
        <begin position="40"/>
        <end position="61"/>
    </location>
</feature>
<keyword evidence="3" id="KW-1185">Reference proteome</keyword>
<protein>
    <recommendedName>
        <fullName evidence="4">MFS transporter</fullName>
    </recommendedName>
</protein>
<reference evidence="2 3" key="1">
    <citation type="submission" date="2022-07" db="EMBL/GenBank/DDBJ databases">
        <title>Novel species in genus cellulomonas.</title>
        <authorList>
            <person name="Ye L."/>
        </authorList>
    </citation>
    <scope>NUCLEOTIDE SEQUENCE [LARGE SCALE GENOMIC DNA]</scope>
    <source>
        <strain evidence="3">zg-Y908</strain>
    </source>
</reference>